<comment type="caution">
    <text evidence="3">The sequence shown here is derived from an EMBL/GenBank/DDBJ whole genome shotgun (WGS) entry which is preliminary data.</text>
</comment>
<evidence type="ECO:0000313" key="4">
    <source>
        <dbReference type="Proteomes" id="UP001203945"/>
    </source>
</evidence>
<proteinExistence type="predicted"/>
<dbReference type="RefSeq" id="WP_255328958.1">
    <property type="nucleotide sequence ID" value="NZ_JAKZEU010000002.1"/>
</dbReference>
<evidence type="ECO:0000313" key="3">
    <source>
        <dbReference type="EMBL" id="MCQ0969952.1"/>
    </source>
</evidence>
<name>A0ABT1MNT4_9RHOB</name>
<evidence type="ECO:0000256" key="1">
    <source>
        <dbReference type="SAM" id="Phobius"/>
    </source>
</evidence>
<dbReference type="Proteomes" id="UP001203945">
    <property type="component" value="Unassembled WGS sequence"/>
</dbReference>
<feature type="chain" id="PRO_5045720524" evidence="2">
    <location>
        <begin position="23"/>
        <end position="203"/>
    </location>
</feature>
<keyword evidence="1" id="KW-0812">Transmembrane</keyword>
<dbReference type="EMBL" id="JAKZEU010000002">
    <property type="protein sequence ID" value="MCQ0969952.1"/>
    <property type="molecule type" value="Genomic_DNA"/>
</dbReference>
<keyword evidence="1" id="KW-0472">Membrane</keyword>
<protein>
    <submittedName>
        <fullName evidence="3">VPLPA-CTERM sorting domain-containing protein</fullName>
    </submittedName>
</protein>
<keyword evidence="2" id="KW-0732">Signal</keyword>
<reference evidence="3 4" key="1">
    <citation type="submission" date="2022-03" db="EMBL/GenBank/DDBJ databases">
        <authorList>
            <person name="He Y."/>
        </authorList>
    </citation>
    <scope>NUCLEOTIDE SEQUENCE [LARGE SCALE GENOMIC DNA]</scope>
    <source>
        <strain evidence="3 4">TK19116</strain>
    </source>
</reference>
<organism evidence="3 4">
    <name type="scientific">Paracoccus albicereus</name>
    <dbReference type="NCBI Taxonomy" id="2922394"/>
    <lineage>
        <taxon>Bacteria</taxon>
        <taxon>Pseudomonadati</taxon>
        <taxon>Pseudomonadota</taxon>
        <taxon>Alphaproteobacteria</taxon>
        <taxon>Rhodobacterales</taxon>
        <taxon>Paracoccaceae</taxon>
        <taxon>Paracoccus</taxon>
    </lineage>
</organism>
<feature type="transmembrane region" description="Helical" evidence="1">
    <location>
        <begin position="177"/>
        <end position="196"/>
    </location>
</feature>
<feature type="signal peptide" evidence="2">
    <location>
        <begin position="1"/>
        <end position="22"/>
    </location>
</feature>
<evidence type="ECO:0000256" key="2">
    <source>
        <dbReference type="SAM" id="SignalP"/>
    </source>
</evidence>
<accession>A0ABT1MNT4</accession>
<keyword evidence="4" id="KW-1185">Reference proteome</keyword>
<dbReference type="NCBIfam" id="TIGR03370">
    <property type="entry name" value="VPLPA-CTERM"/>
    <property type="match status" value="1"/>
</dbReference>
<dbReference type="InterPro" id="IPR022472">
    <property type="entry name" value="VPLPA-CTERM"/>
</dbReference>
<sequence length="203" mass="20555">MKKVLSIGAALAALVTAGAASAATVTVGPGGFNDGYATAVTYNNDAGAAQRGTADGRSNGLNALGANDGKFFEIGYNDEVVFTFGTSFVSPGATTEVTFNNRPSYVEQALVYVGMLGNPASWVLVNEAPISNANATSTFTFAGGPFDALKFVHTGPNTGGKTGGFDIDSVRVTPAPVPLPAAGIMLVGALGGLSFLRRKQRAA</sequence>
<keyword evidence="1" id="KW-1133">Transmembrane helix</keyword>
<gene>
    <name evidence="3" type="ORF">MLD63_05870</name>
</gene>